<dbReference type="InterPro" id="IPR001173">
    <property type="entry name" value="Glyco_trans_2-like"/>
</dbReference>
<evidence type="ECO:0000313" key="3">
    <source>
        <dbReference type="Proteomes" id="UP000610960"/>
    </source>
</evidence>
<protein>
    <recommendedName>
        <fullName evidence="1">Glycosyltransferase 2-like domain-containing protein</fullName>
    </recommendedName>
</protein>
<evidence type="ECO:0000259" key="1">
    <source>
        <dbReference type="Pfam" id="PF00535"/>
    </source>
</evidence>
<keyword evidence="3" id="KW-1185">Reference proteome</keyword>
<evidence type="ECO:0000313" key="2">
    <source>
        <dbReference type="EMBL" id="GGP18999.1"/>
    </source>
</evidence>
<dbReference type="AlphaFoldDB" id="A0A830GRH5"/>
<reference evidence="2" key="1">
    <citation type="journal article" date="2014" name="Int. J. Syst. Evol. Microbiol.">
        <title>Complete genome sequence of Corynebacterium casei LMG S-19264T (=DSM 44701T), isolated from a smear-ripened cheese.</title>
        <authorList>
            <consortium name="US DOE Joint Genome Institute (JGI-PGF)"/>
            <person name="Walter F."/>
            <person name="Albersmeier A."/>
            <person name="Kalinowski J."/>
            <person name="Ruckert C."/>
        </authorList>
    </citation>
    <scope>NUCLEOTIDE SEQUENCE</scope>
    <source>
        <strain evidence="2">JCM 10088</strain>
    </source>
</reference>
<accession>A0A830GRH5</accession>
<dbReference type="Pfam" id="PF00535">
    <property type="entry name" value="Glycos_transf_2"/>
    <property type="match status" value="1"/>
</dbReference>
<feature type="domain" description="Glycosyltransferase 2-like" evidence="1">
    <location>
        <begin position="2"/>
        <end position="106"/>
    </location>
</feature>
<gene>
    <name evidence="2" type="ORF">GCM10007981_00910</name>
</gene>
<reference evidence="2" key="2">
    <citation type="submission" date="2020-09" db="EMBL/GenBank/DDBJ databases">
        <authorList>
            <person name="Sun Q."/>
            <person name="Ohkuma M."/>
        </authorList>
    </citation>
    <scope>NUCLEOTIDE SEQUENCE</scope>
    <source>
        <strain evidence="2">JCM 10088</strain>
    </source>
</reference>
<dbReference type="InterPro" id="IPR029044">
    <property type="entry name" value="Nucleotide-diphossugar_trans"/>
</dbReference>
<proteinExistence type="predicted"/>
<name>A0A830GRH5_9CREN</name>
<dbReference type="SUPFAM" id="SSF53448">
    <property type="entry name" value="Nucleotide-diphospho-sugar transferases"/>
    <property type="match status" value="1"/>
</dbReference>
<dbReference type="Proteomes" id="UP000610960">
    <property type="component" value="Unassembled WGS sequence"/>
</dbReference>
<sequence length="388" mass="45455">MSLEKQTLDKGEFEVIIVKNFEDKAIDNIISRNGWKNIVTNTIPLGGKIAIGLEEAKGEVITFLEDDDMYKPERLQFIKNVFSRYRNVVYFHNRQDVIDEHGNVIPLTIARYMIHYGALLNYSDMIIDEKLKKIPCAMDYINLLTGADFNNSSIAIRRISLSKNDLNVLKSMQTGIDLYLYSKTFAFIGSLYLTSLKLTYYRTHSSNLSAYSSLNYPINEKYIIKLIMQRYLLALIRIKNVNNIVKLANINCPSNMYKDFLKSMELEMLRYSTKYRILEINVLNMLKDAILINNNTLQRSLTILKLINTLNAKSIFEDELEFYKKFGKFYEIYTMGKNFWYGLLYALSTYLLQYMPDSIRLKYLEYSIRRSTSYIILKMQKYLKSKGI</sequence>
<dbReference type="CDD" id="cd00761">
    <property type="entry name" value="Glyco_tranf_GTA_type"/>
    <property type="match status" value="1"/>
</dbReference>
<dbReference type="Gene3D" id="3.90.550.10">
    <property type="entry name" value="Spore Coat Polysaccharide Biosynthesis Protein SpsA, Chain A"/>
    <property type="match status" value="1"/>
</dbReference>
<organism evidence="2 3">
    <name type="scientific">Thermocladium modestius</name>
    <dbReference type="NCBI Taxonomy" id="62609"/>
    <lineage>
        <taxon>Archaea</taxon>
        <taxon>Thermoproteota</taxon>
        <taxon>Thermoprotei</taxon>
        <taxon>Thermoproteales</taxon>
        <taxon>Thermoproteaceae</taxon>
        <taxon>Thermocladium</taxon>
    </lineage>
</organism>
<comment type="caution">
    <text evidence="2">The sequence shown here is derived from an EMBL/GenBank/DDBJ whole genome shotgun (WGS) entry which is preliminary data.</text>
</comment>
<dbReference type="EMBL" id="BMNL01000001">
    <property type="protein sequence ID" value="GGP18999.1"/>
    <property type="molecule type" value="Genomic_DNA"/>
</dbReference>